<keyword evidence="1" id="KW-1133">Transmembrane helix</keyword>
<dbReference type="STRING" id="6290.A0A0N4W069"/>
<sequence length="98" mass="11113">MDSAVELHNGDLVRIGRAQPFVFEKRSLIPLSGNSIIDDAPVDKDMSKSAMFPVLGTKVSHFPVYLFSHLIIYLFICLFIHLSVNLFILIHNHLLNNH</sequence>
<gene>
    <name evidence="2" type="ORF">HPLM_LOCUS2937</name>
</gene>
<reference evidence="4" key="1">
    <citation type="submission" date="2017-02" db="UniProtKB">
        <authorList>
            <consortium name="WormBaseParasite"/>
        </authorList>
    </citation>
    <scope>IDENTIFICATION</scope>
</reference>
<evidence type="ECO:0000313" key="4">
    <source>
        <dbReference type="WBParaSite" id="HPLM_0000294501-mRNA-1"/>
    </source>
</evidence>
<evidence type="ECO:0000313" key="3">
    <source>
        <dbReference type="Proteomes" id="UP000268014"/>
    </source>
</evidence>
<keyword evidence="3" id="KW-1185">Reference proteome</keyword>
<keyword evidence="1" id="KW-0812">Transmembrane</keyword>
<proteinExistence type="predicted"/>
<keyword evidence="1" id="KW-0472">Membrane</keyword>
<feature type="transmembrane region" description="Helical" evidence="1">
    <location>
        <begin position="70"/>
        <end position="90"/>
    </location>
</feature>
<protein>
    <submittedName>
        <fullName evidence="2 4">Uncharacterized protein</fullName>
    </submittedName>
</protein>
<dbReference type="AlphaFoldDB" id="A0A0N4W069"/>
<dbReference type="EMBL" id="UZAF01007865">
    <property type="protein sequence ID" value="VDO17652.1"/>
    <property type="molecule type" value="Genomic_DNA"/>
</dbReference>
<evidence type="ECO:0000256" key="1">
    <source>
        <dbReference type="SAM" id="Phobius"/>
    </source>
</evidence>
<dbReference type="OrthoDB" id="5877708at2759"/>
<name>A0A0N4W069_HAEPC</name>
<dbReference type="WBParaSite" id="HPLM_0000294501-mRNA-1">
    <property type="protein sequence ID" value="HPLM_0000294501-mRNA-1"/>
    <property type="gene ID" value="HPLM_0000294501"/>
</dbReference>
<evidence type="ECO:0000313" key="2">
    <source>
        <dbReference type="EMBL" id="VDO17652.1"/>
    </source>
</evidence>
<reference evidence="2 3" key="2">
    <citation type="submission" date="2018-11" db="EMBL/GenBank/DDBJ databases">
        <authorList>
            <consortium name="Pathogen Informatics"/>
        </authorList>
    </citation>
    <scope>NUCLEOTIDE SEQUENCE [LARGE SCALE GENOMIC DNA]</scope>
    <source>
        <strain evidence="2 3">MHpl1</strain>
    </source>
</reference>
<organism evidence="4">
    <name type="scientific">Haemonchus placei</name>
    <name type="common">Barber's pole worm</name>
    <dbReference type="NCBI Taxonomy" id="6290"/>
    <lineage>
        <taxon>Eukaryota</taxon>
        <taxon>Metazoa</taxon>
        <taxon>Ecdysozoa</taxon>
        <taxon>Nematoda</taxon>
        <taxon>Chromadorea</taxon>
        <taxon>Rhabditida</taxon>
        <taxon>Rhabditina</taxon>
        <taxon>Rhabditomorpha</taxon>
        <taxon>Strongyloidea</taxon>
        <taxon>Trichostrongylidae</taxon>
        <taxon>Haemonchus</taxon>
    </lineage>
</organism>
<accession>A0A0N4W069</accession>
<dbReference type="Proteomes" id="UP000268014">
    <property type="component" value="Unassembled WGS sequence"/>
</dbReference>